<evidence type="ECO:0000313" key="1">
    <source>
        <dbReference type="EMBL" id="JAG99621.1"/>
    </source>
</evidence>
<organism evidence="1">
    <name type="scientific">Anguilla anguilla</name>
    <name type="common">European freshwater eel</name>
    <name type="synonym">Muraena anguilla</name>
    <dbReference type="NCBI Taxonomy" id="7936"/>
    <lineage>
        <taxon>Eukaryota</taxon>
        <taxon>Metazoa</taxon>
        <taxon>Chordata</taxon>
        <taxon>Craniata</taxon>
        <taxon>Vertebrata</taxon>
        <taxon>Euteleostomi</taxon>
        <taxon>Actinopterygii</taxon>
        <taxon>Neopterygii</taxon>
        <taxon>Teleostei</taxon>
        <taxon>Anguilliformes</taxon>
        <taxon>Anguillidae</taxon>
        <taxon>Anguilla</taxon>
    </lineage>
</organism>
<proteinExistence type="predicted"/>
<protein>
    <submittedName>
        <fullName evidence="1">Uncharacterized protein</fullName>
    </submittedName>
</protein>
<dbReference type="EMBL" id="GBXM01108955">
    <property type="protein sequence ID" value="JAG99621.1"/>
    <property type="molecule type" value="Transcribed_RNA"/>
</dbReference>
<dbReference type="EMBL" id="GBXM01099833">
    <property type="protein sequence ID" value="JAH08744.1"/>
    <property type="molecule type" value="Transcribed_RNA"/>
</dbReference>
<reference evidence="1" key="2">
    <citation type="journal article" date="2015" name="Fish Shellfish Immunol.">
        <title>Early steps in the European eel (Anguilla anguilla)-Vibrio vulnificus interaction in the gills: Role of the RtxA13 toxin.</title>
        <authorList>
            <person name="Callol A."/>
            <person name="Pajuelo D."/>
            <person name="Ebbesson L."/>
            <person name="Teles M."/>
            <person name="MacKenzie S."/>
            <person name="Amaro C."/>
        </authorList>
    </citation>
    <scope>NUCLEOTIDE SEQUENCE</scope>
</reference>
<dbReference type="AlphaFoldDB" id="A0A0E9P5N1"/>
<sequence length="18" mass="2099">MPVSARIAVHTERVLKYK</sequence>
<reference evidence="1" key="1">
    <citation type="submission" date="2014-11" db="EMBL/GenBank/DDBJ databases">
        <authorList>
            <person name="Amaro Gonzalez C."/>
        </authorList>
    </citation>
    <scope>NUCLEOTIDE SEQUENCE</scope>
</reference>
<accession>A0A0E9P5N1</accession>
<name>A0A0E9P5N1_ANGAN</name>